<proteinExistence type="predicted"/>
<protein>
    <submittedName>
        <fullName evidence="1">Uncharacterized protein</fullName>
    </submittedName>
</protein>
<dbReference type="EMBL" id="CAJOAX010051730">
    <property type="protein sequence ID" value="CAF4315089.1"/>
    <property type="molecule type" value="Genomic_DNA"/>
</dbReference>
<organism evidence="1 2">
    <name type="scientific">Rotaria sordida</name>
    <dbReference type="NCBI Taxonomy" id="392033"/>
    <lineage>
        <taxon>Eukaryota</taxon>
        <taxon>Metazoa</taxon>
        <taxon>Spiralia</taxon>
        <taxon>Gnathifera</taxon>
        <taxon>Rotifera</taxon>
        <taxon>Eurotatoria</taxon>
        <taxon>Bdelloidea</taxon>
        <taxon>Philodinida</taxon>
        <taxon>Philodinidae</taxon>
        <taxon>Rotaria</taxon>
    </lineage>
</organism>
<name>A0A820IPB9_9BILA</name>
<comment type="caution">
    <text evidence="1">The sequence shown here is derived from an EMBL/GenBank/DDBJ whole genome shotgun (WGS) entry which is preliminary data.</text>
</comment>
<gene>
    <name evidence="1" type="ORF">OTI717_LOCUS42463</name>
</gene>
<accession>A0A820IPB9</accession>
<feature type="non-terminal residue" evidence="1">
    <location>
        <position position="1"/>
    </location>
</feature>
<dbReference type="Proteomes" id="UP000663823">
    <property type="component" value="Unassembled WGS sequence"/>
</dbReference>
<dbReference type="AlphaFoldDB" id="A0A820IPB9"/>
<reference evidence="1" key="1">
    <citation type="submission" date="2021-02" db="EMBL/GenBank/DDBJ databases">
        <authorList>
            <person name="Nowell W R."/>
        </authorList>
    </citation>
    <scope>NUCLEOTIDE SEQUENCE</scope>
</reference>
<evidence type="ECO:0000313" key="1">
    <source>
        <dbReference type="EMBL" id="CAF4315089.1"/>
    </source>
</evidence>
<evidence type="ECO:0000313" key="2">
    <source>
        <dbReference type="Proteomes" id="UP000663823"/>
    </source>
</evidence>
<sequence>MASGHFKKQCKEINGTCKICGISCPDLRQHSCSLVTATKFNSNNYRYHPANFPPLPNPQRWTTNTNATNSVVTKIDELISSMAK</sequence>